<keyword evidence="3 4" id="KW-0418">Kinase</keyword>
<dbReference type="InterPro" id="IPR038286">
    <property type="entry name" value="IPK_sf"/>
</dbReference>
<name>A0A0J8RTG8_COCIT</name>
<proteinExistence type="inferred from homology"/>
<dbReference type="Pfam" id="PF03770">
    <property type="entry name" value="IPK"/>
    <property type="match status" value="1"/>
</dbReference>
<dbReference type="SUPFAM" id="SSF56104">
    <property type="entry name" value="SAICAR synthase-like"/>
    <property type="match status" value="1"/>
</dbReference>
<dbReference type="GO" id="GO:0005634">
    <property type="term" value="C:nucleus"/>
    <property type="evidence" value="ECO:0007669"/>
    <property type="project" value="TreeGrafter"/>
</dbReference>
<dbReference type="GO" id="GO:0008440">
    <property type="term" value="F:inositol-1,4,5-trisphosphate 3-kinase activity"/>
    <property type="evidence" value="ECO:0007669"/>
    <property type="project" value="TreeGrafter"/>
</dbReference>
<dbReference type="Proteomes" id="UP000054563">
    <property type="component" value="Unassembled WGS sequence"/>
</dbReference>
<dbReference type="EC" id="2.7.-.-" evidence="4"/>
<dbReference type="VEuPathDB" id="FungiDB:CIHG_05643"/>
<protein>
    <recommendedName>
        <fullName evidence="4">Kinase</fullName>
        <ecNumber evidence="4">2.7.-.-</ecNumber>
    </recommendedName>
</protein>
<dbReference type="PANTHER" id="PTHR12400:SF103">
    <property type="entry name" value="INOSITOL POLYPHOSPHATE MULTIKINASE"/>
    <property type="match status" value="1"/>
</dbReference>
<evidence type="ECO:0000256" key="1">
    <source>
        <dbReference type="ARBA" id="ARBA00007374"/>
    </source>
</evidence>
<dbReference type="GO" id="GO:0046854">
    <property type="term" value="P:phosphatidylinositol phosphate biosynthetic process"/>
    <property type="evidence" value="ECO:0007669"/>
    <property type="project" value="TreeGrafter"/>
</dbReference>
<dbReference type="PANTHER" id="PTHR12400">
    <property type="entry name" value="INOSITOL POLYPHOSPHATE KINASE"/>
    <property type="match status" value="1"/>
</dbReference>
<reference evidence="6" key="1">
    <citation type="journal article" date="2010" name="Genome Res.">
        <title>Population genomic sequencing of Coccidioides fungi reveals recent hybridization and transposon control.</title>
        <authorList>
            <person name="Neafsey D.E."/>
            <person name="Barker B.M."/>
            <person name="Sharpton T.J."/>
            <person name="Stajich J.E."/>
            <person name="Park D.J."/>
            <person name="Whiston E."/>
            <person name="Hung C.-Y."/>
            <person name="McMahan C."/>
            <person name="White J."/>
            <person name="Sykes S."/>
            <person name="Heiman D."/>
            <person name="Young S."/>
            <person name="Zeng Q."/>
            <person name="Abouelleil A."/>
            <person name="Aftuck L."/>
            <person name="Bessette D."/>
            <person name="Brown A."/>
            <person name="FitzGerald M."/>
            <person name="Lui A."/>
            <person name="Macdonald J.P."/>
            <person name="Priest M."/>
            <person name="Orbach M.J."/>
            <person name="Galgiani J.N."/>
            <person name="Kirkland T.N."/>
            <person name="Cole G.T."/>
            <person name="Birren B.W."/>
            <person name="Henn M.R."/>
            <person name="Taylor J.W."/>
            <person name="Rounsley S.D."/>
        </authorList>
    </citation>
    <scope>NUCLEOTIDE SEQUENCE [LARGE SCALE GENOMIC DNA]</scope>
    <source>
        <strain evidence="6">H538.4</strain>
    </source>
</reference>
<accession>A0A0J8RTG8</accession>
<sequence length="516" mass="57246">MTTPTKLEDWLQKMCWDAKFGIAFWVQGFTLQESSSLLVERTKVNGDKLDRMLHEWDGFSPSRDVASFIEVSSCTAASGLFLSSVLLSYGFPNRIFSLHADYGNHHSRTPRTETPLCAFPGSRLRQTFKHPQHVGPRLLYQYGHLSRTNPPSLPPTLAVPARSHSPTVHAYTPAHPTGYPLYSSRRIMSESSNPRGQKAARLHEDSFIAFDHAAAGHDGVLCHADGSLIAKPCTQHEITFYESCASHLEFLRYIPTFMGTLTAAPQESLNLPVQQIGETSIALTSTEASGTDTPLTPELSQHPKAISITKSESQPEPDLGFRIAGMKVWIGGENDYPSEEEDTLVPVHNHIPSSIDDEVKEKVNIAESAGYRRYDKYYGRAFNKQNVKQGIKAFLGSAKTEGTDYSKIIAKRLALEIRGMQSMLENEESRMYSASVLLVYEGSAKSLEQALVEEDKKKAEGSSEIGTEAGEEGDEIMDLASMADLDPQAAQKLAAQSTINIEMDPRYCQLWRTRRV</sequence>
<dbReference type="GO" id="GO:0032958">
    <property type="term" value="P:inositol phosphate biosynthetic process"/>
    <property type="evidence" value="ECO:0007669"/>
    <property type="project" value="InterPro"/>
</dbReference>
<evidence type="ECO:0000313" key="6">
    <source>
        <dbReference type="Proteomes" id="UP000054563"/>
    </source>
</evidence>
<evidence type="ECO:0000256" key="3">
    <source>
        <dbReference type="ARBA" id="ARBA00022777"/>
    </source>
</evidence>
<dbReference type="OrthoDB" id="338650at2759"/>
<dbReference type="STRING" id="396776.A0A0J8RTG8"/>
<evidence type="ECO:0000256" key="2">
    <source>
        <dbReference type="ARBA" id="ARBA00022679"/>
    </source>
</evidence>
<keyword evidence="2 4" id="KW-0808">Transferase</keyword>
<dbReference type="AlphaFoldDB" id="A0A0J8RTG8"/>
<comment type="similarity">
    <text evidence="1 4">Belongs to the inositol phosphokinase (IPK) family.</text>
</comment>
<dbReference type="InterPro" id="IPR005522">
    <property type="entry name" value="IPK"/>
</dbReference>
<evidence type="ECO:0000313" key="5">
    <source>
        <dbReference type="EMBL" id="KMU87876.1"/>
    </source>
</evidence>
<dbReference type="Gene3D" id="3.30.470.160">
    <property type="entry name" value="Inositol polyphosphate kinase"/>
    <property type="match status" value="1"/>
</dbReference>
<organism evidence="5 6">
    <name type="scientific">Coccidioides immitis H538.4</name>
    <dbReference type="NCBI Taxonomy" id="396776"/>
    <lineage>
        <taxon>Eukaryota</taxon>
        <taxon>Fungi</taxon>
        <taxon>Dikarya</taxon>
        <taxon>Ascomycota</taxon>
        <taxon>Pezizomycotina</taxon>
        <taxon>Eurotiomycetes</taxon>
        <taxon>Eurotiomycetidae</taxon>
        <taxon>Onygenales</taxon>
        <taxon>Onygenaceae</taxon>
        <taxon>Coccidioides</taxon>
    </lineage>
</organism>
<evidence type="ECO:0000256" key="4">
    <source>
        <dbReference type="RuleBase" id="RU363090"/>
    </source>
</evidence>
<dbReference type="GO" id="GO:0005737">
    <property type="term" value="C:cytoplasm"/>
    <property type="evidence" value="ECO:0007669"/>
    <property type="project" value="TreeGrafter"/>
</dbReference>
<gene>
    <name evidence="5" type="ORF">CIHG_05643</name>
</gene>
<dbReference type="EMBL" id="DS017001">
    <property type="protein sequence ID" value="KMU87876.1"/>
    <property type="molecule type" value="Genomic_DNA"/>
</dbReference>
<dbReference type="GO" id="GO:0000824">
    <property type="term" value="F:inositol-1,4,5,6-tetrakisphosphate 3-kinase activity"/>
    <property type="evidence" value="ECO:0007669"/>
    <property type="project" value="TreeGrafter"/>
</dbReference>